<dbReference type="EMBL" id="BBWV01000002">
    <property type="protein sequence ID" value="GAO43818.1"/>
    <property type="molecule type" value="Genomic_DNA"/>
</dbReference>
<evidence type="ECO:0000313" key="2">
    <source>
        <dbReference type="Proteomes" id="UP000033121"/>
    </source>
</evidence>
<sequence length="85" mass="8928">MATITFLSAEKSLKVNADKLVGVSTQSLYIRKGHLSGALFVSQKRTGGEGAGDICRLVDGEIVTVGANLFARLMIYADKAGAVIN</sequence>
<accession>A0A0E9N1Z9</accession>
<dbReference type="STRING" id="1220578.FPE01S_02_09240"/>
<gene>
    <name evidence="1" type="ORF">FPE01S_02_09240</name>
</gene>
<dbReference type="AlphaFoldDB" id="A0A0E9N1Z9"/>
<evidence type="ECO:0000313" key="1">
    <source>
        <dbReference type="EMBL" id="GAO43818.1"/>
    </source>
</evidence>
<reference evidence="1 2" key="1">
    <citation type="submission" date="2015-04" db="EMBL/GenBank/DDBJ databases">
        <title>Whole genome shotgun sequence of Flavihumibacter petaseus NBRC 106054.</title>
        <authorList>
            <person name="Miyazawa S."/>
            <person name="Hosoyama A."/>
            <person name="Hashimoto M."/>
            <person name="Noguchi M."/>
            <person name="Tsuchikane K."/>
            <person name="Ohji S."/>
            <person name="Yamazoe A."/>
            <person name="Ichikawa N."/>
            <person name="Kimura A."/>
            <person name="Fujita N."/>
        </authorList>
    </citation>
    <scope>NUCLEOTIDE SEQUENCE [LARGE SCALE GENOMIC DNA]</scope>
    <source>
        <strain evidence="1 2">NBRC 106054</strain>
    </source>
</reference>
<name>A0A0E9N1Z9_9BACT</name>
<dbReference type="Proteomes" id="UP000033121">
    <property type="component" value="Unassembled WGS sequence"/>
</dbReference>
<keyword evidence="2" id="KW-1185">Reference proteome</keyword>
<dbReference type="RefSeq" id="WP_046369645.1">
    <property type="nucleotide sequence ID" value="NZ_BBWV01000002.1"/>
</dbReference>
<organism evidence="1 2">
    <name type="scientific">Flavihumibacter petaseus NBRC 106054</name>
    <dbReference type="NCBI Taxonomy" id="1220578"/>
    <lineage>
        <taxon>Bacteria</taxon>
        <taxon>Pseudomonadati</taxon>
        <taxon>Bacteroidota</taxon>
        <taxon>Chitinophagia</taxon>
        <taxon>Chitinophagales</taxon>
        <taxon>Chitinophagaceae</taxon>
        <taxon>Flavihumibacter</taxon>
    </lineage>
</organism>
<proteinExistence type="predicted"/>
<comment type="caution">
    <text evidence="1">The sequence shown here is derived from an EMBL/GenBank/DDBJ whole genome shotgun (WGS) entry which is preliminary data.</text>
</comment>
<protein>
    <submittedName>
        <fullName evidence="1">Uncharacterized protein</fullName>
    </submittedName>
</protein>